<reference evidence="2" key="1">
    <citation type="journal article" date="2016" name="Nat. Genet.">
        <title>A high-quality carrot genome assembly provides new insights into carotenoid accumulation and asterid genome evolution.</title>
        <authorList>
            <person name="Iorizzo M."/>
            <person name="Ellison S."/>
            <person name="Senalik D."/>
            <person name="Zeng P."/>
            <person name="Satapoomin P."/>
            <person name="Huang J."/>
            <person name="Bowman M."/>
            <person name="Iovene M."/>
            <person name="Sanseverino W."/>
            <person name="Cavagnaro P."/>
            <person name="Yildiz M."/>
            <person name="Macko-Podgorni A."/>
            <person name="Moranska E."/>
            <person name="Grzebelus E."/>
            <person name="Grzebelus D."/>
            <person name="Ashrafi H."/>
            <person name="Zheng Z."/>
            <person name="Cheng S."/>
            <person name="Spooner D."/>
            <person name="Van Deynze A."/>
            <person name="Simon P."/>
        </authorList>
    </citation>
    <scope>NUCLEOTIDE SEQUENCE [LARGE SCALE GENOMIC DNA]</scope>
    <source>
        <tissue evidence="2">Leaf</tissue>
    </source>
</reference>
<evidence type="ECO:0000313" key="4">
    <source>
        <dbReference type="Proteomes" id="UP000077755"/>
    </source>
</evidence>
<gene>
    <name evidence="2" type="ORF">DCAR_010483</name>
    <name evidence="3" type="ORF">DCAR_0311922</name>
</gene>
<protein>
    <submittedName>
        <fullName evidence="2">Uncharacterized protein</fullName>
    </submittedName>
</protein>
<name>A0A166ASE0_DAUCS</name>
<dbReference type="EMBL" id="CP093345">
    <property type="protein sequence ID" value="WOG92648.1"/>
    <property type="molecule type" value="Genomic_DNA"/>
</dbReference>
<sequence>MNFACLNEVLKRRMNPVEKTKETTQNSSPSVHNDVADHQVSASSENKDPTTEKISGGQIHRLLVVMKHSWMSQILR</sequence>
<keyword evidence="4" id="KW-1185">Reference proteome</keyword>
<accession>A0A166ASE0</accession>
<proteinExistence type="predicted"/>
<dbReference type="Proteomes" id="UP000077755">
    <property type="component" value="Chromosome 3"/>
</dbReference>
<evidence type="ECO:0000313" key="3">
    <source>
        <dbReference type="EMBL" id="WOG92648.1"/>
    </source>
</evidence>
<dbReference type="AlphaFoldDB" id="A0A166ASE0"/>
<dbReference type="EMBL" id="LNRQ01000003">
    <property type="protein sequence ID" value="KZN01729.1"/>
    <property type="molecule type" value="Genomic_DNA"/>
</dbReference>
<dbReference type="Gramene" id="KZN01729">
    <property type="protein sequence ID" value="KZN01729"/>
    <property type="gene ID" value="DCAR_010483"/>
</dbReference>
<reference evidence="3" key="2">
    <citation type="submission" date="2022-03" db="EMBL/GenBank/DDBJ databases">
        <title>Draft title - Genomic analysis of global carrot germplasm unveils the trajectory of domestication and the origin of high carotenoid orange carrot.</title>
        <authorList>
            <person name="Iorizzo M."/>
            <person name="Ellison S."/>
            <person name="Senalik D."/>
            <person name="Macko-Podgorni A."/>
            <person name="Grzebelus D."/>
            <person name="Bostan H."/>
            <person name="Rolling W."/>
            <person name="Curaba J."/>
            <person name="Simon P."/>
        </authorList>
    </citation>
    <scope>NUCLEOTIDE SEQUENCE</scope>
    <source>
        <tissue evidence="3">Leaf</tissue>
    </source>
</reference>
<feature type="region of interest" description="Disordered" evidence="1">
    <location>
        <begin position="14"/>
        <end position="55"/>
    </location>
</feature>
<evidence type="ECO:0000256" key="1">
    <source>
        <dbReference type="SAM" id="MobiDB-lite"/>
    </source>
</evidence>
<organism evidence="2">
    <name type="scientific">Daucus carota subsp. sativus</name>
    <name type="common">Carrot</name>
    <dbReference type="NCBI Taxonomy" id="79200"/>
    <lineage>
        <taxon>Eukaryota</taxon>
        <taxon>Viridiplantae</taxon>
        <taxon>Streptophyta</taxon>
        <taxon>Embryophyta</taxon>
        <taxon>Tracheophyta</taxon>
        <taxon>Spermatophyta</taxon>
        <taxon>Magnoliopsida</taxon>
        <taxon>eudicotyledons</taxon>
        <taxon>Gunneridae</taxon>
        <taxon>Pentapetalae</taxon>
        <taxon>asterids</taxon>
        <taxon>campanulids</taxon>
        <taxon>Apiales</taxon>
        <taxon>Apiaceae</taxon>
        <taxon>Apioideae</taxon>
        <taxon>Scandiceae</taxon>
        <taxon>Daucinae</taxon>
        <taxon>Daucus</taxon>
        <taxon>Daucus sect. Daucus</taxon>
    </lineage>
</organism>
<evidence type="ECO:0000313" key="2">
    <source>
        <dbReference type="EMBL" id="KZN01729.1"/>
    </source>
</evidence>